<feature type="compositionally biased region" description="Acidic residues" evidence="1">
    <location>
        <begin position="59"/>
        <end position="72"/>
    </location>
</feature>
<organism evidence="2 3">
    <name type="scientific">Cafeteria roenbergensis</name>
    <name type="common">Marine flagellate</name>
    <dbReference type="NCBI Taxonomy" id="33653"/>
    <lineage>
        <taxon>Eukaryota</taxon>
        <taxon>Sar</taxon>
        <taxon>Stramenopiles</taxon>
        <taxon>Bigyra</taxon>
        <taxon>Opalozoa</taxon>
        <taxon>Bicosoecida</taxon>
        <taxon>Cafeteriaceae</taxon>
        <taxon>Cafeteria</taxon>
    </lineage>
</organism>
<gene>
    <name evidence="2" type="ORF">FNF27_07620</name>
</gene>
<reference evidence="2 3" key="1">
    <citation type="submission" date="2019-07" db="EMBL/GenBank/DDBJ databases">
        <title>Genomes of Cafeteria roenbergensis.</title>
        <authorList>
            <person name="Fischer M.G."/>
            <person name="Hackl T."/>
            <person name="Roman M."/>
        </authorList>
    </citation>
    <scope>NUCLEOTIDE SEQUENCE [LARGE SCALE GENOMIC DNA]</scope>
    <source>
        <strain evidence="2 3">E4-10P</strain>
    </source>
</reference>
<proteinExistence type="predicted"/>
<evidence type="ECO:0000256" key="1">
    <source>
        <dbReference type="SAM" id="MobiDB-lite"/>
    </source>
</evidence>
<feature type="compositionally biased region" description="Low complexity" evidence="1">
    <location>
        <begin position="80"/>
        <end position="108"/>
    </location>
</feature>
<name>A0A5A8DJT5_CAFRO</name>
<dbReference type="EMBL" id="VLTO01000093">
    <property type="protein sequence ID" value="KAA0165612.1"/>
    <property type="molecule type" value="Genomic_DNA"/>
</dbReference>
<feature type="region of interest" description="Disordered" evidence="1">
    <location>
        <begin position="1"/>
        <end position="113"/>
    </location>
</feature>
<evidence type="ECO:0000313" key="3">
    <source>
        <dbReference type="Proteomes" id="UP000322899"/>
    </source>
</evidence>
<feature type="compositionally biased region" description="Low complexity" evidence="1">
    <location>
        <begin position="16"/>
        <end position="28"/>
    </location>
</feature>
<feature type="compositionally biased region" description="Basic and acidic residues" evidence="1">
    <location>
        <begin position="43"/>
        <end position="58"/>
    </location>
</feature>
<sequence>MRGLFSRVAQAVEGTGPDAPAPADAGGASKRQGGVPSGSTSARRAEQRQDSGDARFAIDDEEEEEEEEETAAEDGKGEARAGSAADGSSAGDAAPAAAPAAAPGFGPTAPGPLSPLGHRILAALAPGEPQTSSGIHKALEGHGGAAGVAVFGGGSGSARTVVLLSRQRLVVGASEPGSPDSFVVTRNLHVTELVKLRFGKEGQSLRLTLRGQSPDDGLVVQVSDRRGMVAALRDTLLGHR</sequence>
<dbReference type="Proteomes" id="UP000322899">
    <property type="component" value="Unassembled WGS sequence"/>
</dbReference>
<dbReference type="AlphaFoldDB" id="A0A5A8DJT5"/>
<accession>A0A5A8DJT5</accession>
<protein>
    <submittedName>
        <fullName evidence="2">Uncharacterized protein</fullName>
    </submittedName>
</protein>
<evidence type="ECO:0000313" key="2">
    <source>
        <dbReference type="EMBL" id="KAA0165612.1"/>
    </source>
</evidence>
<comment type="caution">
    <text evidence="2">The sequence shown here is derived from an EMBL/GenBank/DDBJ whole genome shotgun (WGS) entry which is preliminary data.</text>
</comment>